<reference evidence="6 7" key="1">
    <citation type="submission" date="2020-04" db="EMBL/GenBank/DDBJ databases">
        <title>Gordonia sp. nov. TBRC 11910.</title>
        <authorList>
            <person name="Suriyachadkun C."/>
        </authorList>
    </citation>
    <scope>NUCLEOTIDE SEQUENCE [LARGE SCALE GENOMIC DNA]</scope>
    <source>
        <strain evidence="6 7">TBRC 11910</strain>
    </source>
</reference>
<dbReference type="Gene3D" id="1.10.10.10">
    <property type="entry name" value="Winged helix-like DNA-binding domain superfamily/Winged helix DNA-binding domain"/>
    <property type="match status" value="1"/>
</dbReference>
<name>A0A848L355_9ACTN</name>
<proteinExistence type="inferred from homology"/>
<protein>
    <submittedName>
        <fullName evidence="6">LysR family transcriptional regulator</fullName>
    </submittedName>
</protein>
<dbReference type="SUPFAM" id="SSF53850">
    <property type="entry name" value="Periplasmic binding protein-like II"/>
    <property type="match status" value="1"/>
</dbReference>
<keyword evidence="4" id="KW-0804">Transcription</keyword>
<dbReference type="Pfam" id="PF00126">
    <property type="entry name" value="HTH_1"/>
    <property type="match status" value="1"/>
</dbReference>
<dbReference type="InterPro" id="IPR050950">
    <property type="entry name" value="HTH-type_LysR_regulators"/>
</dbReference>
<comment type="caution">
    <text evidence="6">The sequence shown here is derived from an EMBL/GenBank/DDBJ whole genome shotgun (WGS) entry which is preliminary data.</text>
</comment>
<gene>
    <name evidence="6" type="ORF">HH308_28660</name>
</gene>
<sequence>MLDVKRLRLLRELASRGTVVAVAEALNYSPSAVSQQLSTLEKEVGVPLFRRSGRNLELTATAQFLADEADDLLNHIERIESQMRLSHGVVSGTVRVAAFQTAMLALLPQVLGRLRAEHPSLRIDVVQHEPETAHFETWARGFDLVIAEQYPGHATVQFSGLDREPLTQDRIQLGLPRHTGDPMFDDVATLADAAALPWVMEPRRAASRHWAEQRCRTAGFEPDVRFETADMQAHVRLIESGNAVGLLPGLVHVGKRPDLRLVDLAEDPRRTVFTAARVSSGSNPAISLLRTMLGVEAAALNAVE</sequence>
<keyword evidence="2" id="KW-0805">Transcription regulation</keyword>
<evidence type="ECO:0000256" key="1">
    <source>
        <dbReference type="ARBA" id="ARBA00009437"/>
    </source>
</evidence>
<dbReference type="GO" id="GO:0005829">
    <property type="term" value="C:cytosol"/>
    <property type="evidence" value="ECO:0007669"/>
    <property type="project" value="TreeGrafter"/>
</dbReference>
<dbReference type="InterPro" id="IPR005119">
    <property type="entry name" value="LysR_subst-bd"/>
</dbReference>
<dbReference type="InterPro" id="IPR036390">
    <property type="entry name" value="WH_DNA-bd_sf"/>
</dbReference>
<evidence type="ECO:0000259" key="5">
    <source>
        <dbReference type="PROSITE" id="PS50931"/>
    </source>
</evidence>
<dbReference type="CDD" id="cd00090">
    <property type="entry name" value="HTH_ARSR"/>
    <property type="match status" value="1"/>
</dbReference>
<dbReference type="GO" id="GO:0003677">
    <property type="term" value="F:DNA binding"/>
    <property type="evidence" value="ECO:0007669"/>
    <property type="project" value="UniProtKB-KW"/>
</dbReference>
<keyword evidence="3" id="KW-0238">DNA-binding</keyword>
<comment type="similarity">
    <text evidence="1">Belongs to the LysR transcriptional regulatory family.</text>
</comment>
<evidence type="ECO:0000313" key="6">
    <source>
        <dbReference type="EMBL" id="NMO05196.1"/>
    </source>
</evidence>
<evidence type="ECO:0000313" key="7">
    <source>
        <dbReference type="Proteomes" id="UP000550729"/>
    </source>
</evidence>
<keyword evidence="7" id="KW-1185">Reference proteome</keyword>
<dbReference type="Pfam" id="PF03466">
    <property type="entry name" value="LysR_substrate"/>
    <property type="match status" value="1"/>
</dbReference>
<dbReference type="PANTHER" id="PTHR30419">
    <property type="entry name" value="HTH-TYPE TRANSCRIPTIONAL REGULATOR YBHD"/>
    <property type="match status" value="1"/>
</dbReference>
<dbReference type="InterPro" id="IPR011991">
    <property type="entry name" value="ArsR-like_HTH"/>
</dbReference>
<dbReference type="AlphaFoldDB" id="A0A848L355"/>
<accession>A0A848L355</accession>
<dbReference type="Gene3D" id="3.40.190.10">
    <property type="entry name" value="Periplasmic binding protein-like II"/>
    <property type="match status" value="2"/>
</dbReference>
<dbReference type="InterPro" id="IPR000847">
    <property type="entry name" value="LysR_HTH_N"/>
</dbReference>
<dbReference type="SUPFAM" id="SSF46785">
    <property type="entry name" value="Winged helix' DNA-binding domain"/>
    <property type="match status" value="1"/>
</dbReference>
<evidence type="ECO:0000256" key="2">
    <source>
        <dbReference type="ARBA" id="ARBA00023015"/>
    </source>
</evidence>
<feature type="domain" description="HTH lysR-type" evidence="5">
    <location>
        <begin position="2"/>
        <end position="59"/>
    </location>
</feature>
<dbReference type="PROSITE" id="PS50931">
    <property type="entry name" value="HTH_LYSR"/>
    <property type="match status" value="1"/>
</dbReference>
<dbReference type="Proteomes" id="UP000550729">
    <property type="component" value="Unassembled WGS sequence"/>
</dbReference>
<dbReference type="RefSeq" id="WP_170197700.1">
    <property type="nucleotide sequence ID" value="NZ_JABBNB010000055.1"/>
</dbReference>
<dbReference type="EMBL" id="JABBNB010000055">
    <property type="protein sequence ID" value="NMO05196.1"/>
    <property type="molecule type" value="Genomic_DNA"/>
</dbReference>
<evidence type="ECO:0000256" key="4">
    <source>
        <dbReference type="ARBA" id="ARBA00023163"/>
    </source>
</evidence>
<dbReference type="InterPro" id="IPR036388">
    <property type="entry name" value="WH-like_DNA-bd_sf"/>
</dbReference>
<organism evidence="6 7">
    <name type="scientific">Gordonia asplenii</name>
    <dbReference type="NCBI Taxonomy" id="2725283"/>
    <lineage>
        <taxon>Bacteria</taxon>
        <taxon>Bacillati</taxon>
        <taxon>Actinomycetota</taxon>
        <taxon>Actinomycetes</taxon>
        <taxon>Mycobacteriales</taxon>
        <taxon>Gordoniaceae</taxon>
        <taxon>Gordonia</taxon>
    </lineage>
</organism>
<dbReference type="GO" id="GO:0003700">
    <property type="term" value="F:DNA-binding transcription factor activity"/>
    <property type="evidence" value="ECO:0007669"/>
    <property type="project" value="InterPro"/>
</dbReference>
<evidence type="ECO:0000256" key="3">
    <source>
        <dbReference type="ARBA" id="ARBA00023125"/>
    </source>
</evidence>
<dbReference type="PANTHER" id="PTHR30419:SF8">
    <property type="entry name" value="NITROGEN ASSIMILATION TRANSCRIPTIONAL ACTIVATOR-RELATED"/>
    <property type="match status" value="1"/>
</dbReference>